<dbReference type="Proteomes" id="UP000176221">
    <property type="component" value="Unassembled WGS sequence"/>
</dbReference>
<dbReference type="AlphaFoldDB" id="A0A1G2NBU8"/>
<sequence length="104" mass="11727">MPNRNFRYETICLTPKEWATAPNLKELREKLGEKNGGVCDFSEQIRQTFRVPKNGVVIVYDTFAASIGIIAAIASACGYEVRSDIAVHTVERDFFMTKVQLARN</sequence>
<protein>
    <submittedName>
        <fullName evidence="1">Uncharacterized protein</fullName>
    </submittedName>
</protein>
<proteinExistence type="predicted"/>
<gene>
    <name evidence="1" type="ORF">A2928_02505</name>
</gene>
<dbReference type="EMBL" id="MHRX01000038">
    <property type="protein sequence ID" value="OHA32811.1"/>
    <property type="molecule type" value="Genomic_DNA"/>
</dbReference>
<accession>A0A1G2NBU8</accession>
<comment type="caution">
    <text evidence="1">The sequence shown here is derived from an EMBL/GenBank/DDBJ whole genome shotgun (WGS) entry which is preliminary data.</text>
</comment>
<reference evidence="1 2" key="1">
    <citation type="journal article" date="2016" name="Nat. Commun.">
        <title>Thousands of microbial genomes shed light on interconnected biogeochemical processes in an aquifer system.</title>
        <authorList>
            <person name="Anantharaman K."/>
            <person name="Brown C.T."/>
            <person name="Hug L.A."/>
            <person name="Sharon I."/>
            <person name="Castelle C.J."/>
            <person name="Probst A.J."/>
            <person name="Thomas B.C."/>
            <person name="Singh A."/>
            <person name="Wilkins M.J."/>
            <person name="Karaoz U."/>
            <person name="Brodie E.L."/>
            <person name="Williams K.H."/>
            <person name="Hubbard S.S."/>
            <person name="Banfield J.F."/>
        </authorList>
    </citation>
    <scope>NUCLEOTIDE SEQUENCE [LARGE SCALE GENOMIC DNA]</scope>
</reference>
<evidence type="ECO:0000313" key="2">
    <source>
        <dbReference type="Proteomes" id="UP000176221"/>
    </source>
</evidence>
<evidence type="ECO:0000313" key="1">
    <source>
        <dbReference type="EMBL" id="OHA32811.1"/>
    </source>
</evidence>
<dbReference type="STRING" id="1802319.A2928_02505"/>
<organism evidence="1 2">
    <name type="scientific">Candidatus Taylorbacteria bacterium RIFCSPLOWO2_01_FULL_45_15b</name>
    <dbReference type="NCBI Taxonomy" id="1802319"/>
    <lineage>
        <taxon>Bacteria</taxon>
        <taxon>Candidatus Tayloriibacteriota</taxon>
    </lineage>
</organism>
<name>A0A1G2NBU8_9BACT</name>